<organism evidence="9 10">
    <name type="scientific">Adhaeribacter arboris</name>
    <dbReference type="NCBI Taxonomy" id="2072846"/>
    <lineage>
        <taxon>Bacteria</taxon>
        <taxon>Pseudomonadati</taxon>
        <taxon>Bacteroidota</taxon>
        <taxon>Cytophagia</taxon>
        <taxon>Cytophagales</taxon>
        <taxon>Hymenobacteraceae</taxon>
        <taxon>Adhaeribacter</taxon>
    </lineage>
</organism>
<feature type="transmembrane region" description="Helical" evidence="6">
    <location>
        <begin position="667"/>
        <end position="690"/>
    </location>
</feature>
<dbReference type="GO" id="GO:0005886">
    <property type="term" value="C:plasma membrane"/>
    <property type="evidence" value="ECO:0007669"/>
    <property type="project" value="UniProtKB-SubCell"/>
</dbReference>
<evidence type="ECO:0000256" key="4">
    <source>
        <dbReference type="ARBA" id="ARBA00022989"/>
    </source>
</evidence>
<dbReference type="InterPro" id="IPR003838">
    <property type="entry name" value="ABC3_permease_C"/>
</dbReference>
<dbReference type="Pfam" id="PF12704">
    <property type="entry name" value="MacB_PCD"/>
    <property type="match status" value="2"/>
</dbReference>
<dbReference type="GO" id="GO:0022857">
    <property type="term" value="F:transmembrane transporter activity"/>
    <property type="evidence" value="ECO:0007669"/>
    <property type="project" value="TreeGrafter"/>
</dbReference>
<feature type="domain" description="ABC3 transporter permease C-terminal" evidence="7">
    <location>
        <begin position="670"/>
        <end position="782"/>
    </location>
</feature>
<feature type="domain" description="MacB-like periplasmic core" evidence="8">
    <location>
        <begin position="523"/>
        <end position="634"/>
    </location>
</feature>
<evidence type="ECO:0000256" key="6">
    <source>
        <dbReference type="SAM" id="Phobius"/>
    </source>
</evidence>
<comment type="subcellular location">
    <subcellularLocation>
        <location evidence="1">Cell membrane</location>
        <topology evidence="1">Multi-pass membrane protein</topology>
    </subcellularLocation>
</comment>
<gene>
    <name evidence="9" type="ORF">AHMF7605_16550</name>
</gene>
<sequence length="790" mass="89158">MFKNYFKTAWRHIVRNKGYSALNILGLGTGMAVALLIGLWVHYEYSYDKFLPDYERLYQVRRNFNSNGDILNFPTTSLALADALRNEIPEMEYVAETDWMNSHGLRVGDKKIFLAGGQVNSDFLKMFPYPLLKGTADVVLKDPYSIVLTESTAKALFGDENPLNQTVRFNNKNDLKVTGILKDLPGNSTFQFKYLVPFSYYEATEAYVKEQRRGSFGENSYQIFTKLKPGTTYAQVAPKIKNIQKREKDSFNAQNSEVIMQPMQNWHLFSEYINGKDTGGFIQYVRMFRVIGVLILLIACINFVNLTTARSEKRAREVGVRKAIGSQRKDLVIQFLAESLVFALLAFVLALIMVQLALPAFNTLTGRTIQLPVFNINFWLIAWGSVLLTALLAGSRPAFYFSSFNPVKVLKGSLHVGKAAALPRKVLVVLQFSCSITLIISTIIIYRQIQHAKDRPTGYDLNRLLVTEINNDLSKNYTILKNELQQQGIVSEMTQASSPATGIYWHGDIDRWPGKHAGESVEMGFIVVSNDYFKTLGFPILQGRDFTGVSDTMSVILNEMAIKRMRLQDPVNQTITFNGRQMRIVGVAKDALMTSPFAAAEPSMFMYSPYPQTFITYRLAPNIKTQDAIARLNTIFNKYSPAFPFSYQFADQSYANKFAQEELIGKLAGIFASFAIFISCLGLFGLAAYVAEQRTKEIGIRKVLGASVWQLWLLLSRDFVLLVLISCVVASPVAWYFLQNWLQKYTYRIHIGLAVFILAGILVLFITIFTISFQAIKAAMANPVKSLKTE</sequence>
<evidence type="ECO:0000256" key="5">
    <source>
        <dbReference type="ARBA" id="ARBA00023136"/>
    </source>
</evidence>
<keyword evidence="4 6" id="KW-1133">Transmembrane helix</keyword>
<feature type="domain" description="MacB-like periplasmic core" evidence="8">
    <location>
        <begin position="20"/>
        <end position="242"/>
    </location>
</feature>
<feature type="transmembrane region" description="Helical" evidence="6">
    <location>
        <begin position="287"/>
        <end position="306"/>
    </location>
</feature>
<dbReference type="PANTHER" id="PTHR30572">
    <property type="entry name" value="MEMBRANE COMPONENT OF TRANSPORTER-RELATED"/>
    <property type="match status" value="1"/>
</dbReference>
<dbReference type="PANTHER" id="PTHR30572:SF18">
    <property type="entry name" value="ABC-TYPE MACROLIDE FAMILY EXPORT SYSTEM PERMEASE COMPONENT 2"/>
    <property type="match status" value="1"/>
</dbReference>
<evidence type="ECO:0000256" key="1">
    <source>
        <dbReference type="ARBA" id="ARBA00004651"/>
    </source>
</evidence>
<feature type="transmembrane region" description="Helical" evidence="6">
    <location>
        <begin position="21"/>
        <end position="43"/>
    </location>
</feature>
<feature type="transmembrane region" description="Helical" evidence="6">
    <location>
        <begin position="331"/>
        <end position="356"/>
    </location>
</feature>
<dbReference type="RefSeq" id="WP_106931175.1">
    <property type="nucleotide sequence ID" value="NZ_PYFT01000001.1"/>
</dbReference>
<accession>A0A2T2YHL6</accession>
<dbReference type="OrthoDB" id="5933722at2"/>
<feature type="domain" description="ABC3 transporter permease C-terminal" evidence="7">
    <location>
        <begin position="290"/>
        <end position="392"/>
    </location>
</feature>
<feature type="transmembrane region" description="Helical" evidence="6">
    <location>
        <begin position="376"/>
        <end position="394"/>
    </location>
</feature>
<keyword evidence="10" id="KW-1185">Reference proteome</keyword>
<dbReference type="AlphaFoldDB" id="A0A2T2YHL6"/>
<feature type="transmembrane region" description="Helical" evidence="6">
    <location>
        <begin position="749"/>
        <end position="771"/>
    </location>
</feature>
<dbReference type="InterPro" id="IPR050250">
    <property type="entry name" value="Macrolide_Exporter_MacB"/>
</dbReference>
<keyword evidence="3 6" id="KW-0812">Transmembrane</keyword>
<evidence type="ECO:0000259" key="8">
    <source>
        <dbReference type="Pfam" id="PF12704"/>
    </source>
</evidence>
<evidence type="ECO:0000256" key="3">
    <source>
        <dbReference type="ARBA" id="ARBA00022692"/>
    </source>
</evidence>
<evidence type="ECO:0000313" key="9">
    <source>
        <dbReference type="EMBL" id="PSR54999.1"/>
    </source>
</evidence>
<keyword evidence="5 6" id="KW-0472">Membrane</keyword>
<feature type="transmembrane region" description="Helical" evidence="6">
    <location>
        <begin position="711"/>
        <end position="737"/>
    </location>
</feature>
<dbReference type="Pfam" id="PF02687">
    <property type="entry name" value="FtsX"/>
    <property type="match status" value="2"/>
</dbReference>
<keyword evidence="2" id="KW-1003">Cell membrane</keyword>
<dbReference type="InterPro" id="IPR025857">
    <property type="entry name" value="MacB_PCD"/>
</dbReference>
<proteinExistence type="predicted"/>
<dbReference type="Proteomes" id="UP000240357">
    <property type="component" value="Unassembled WGS sequence"/>
</dbReference>
<evidence type="ECO:0000313" key="10">
    <source>
        <dbReference type="Proteomes" id="UP000240357"/>
    </source>
</evidence>
<dbReference type="EMBL" id="PYFT01000001">
    <property type="protein sequence ID" value="PSR54999.1"/>
    <property type="molecule type" value="Genomic_DNA"/>
</dbReference>
<protein>
    <submittedName>
        <fullName evidence="9">ABC transporter permease</fullName>
    </submittedName>
</protein>
<comment type="caution">
    <text evidence="9">The sequence shown here is derived from an EMBL/GenBank/DDBJ whole genome shotgun (WGS) entry which is preliminary data.</text>
</comment>
<evidence type="ECO:0000256" key="2">
    <source>
        <dbReference type="ARBA" id="ARBA00022475"/>
    </source>
</evidence>
<name>A0A2T2YHL6_9BACT</name>
<reference evidence="9 10" key="1">
    <citation type="submission" date="2018-03" db="EMBL/GenBank/DDBJ databases">
        <title>Adhaeribacter sp. HMF7605 Genome sequencing and assembly.</title>
        <authorList>
            <person name="Kang H."/>
            <person name="Kang J."/>
            <person name="Cha I."/>
            <person name="Kim H."/>
            <person name="Joh K."/>
        </authorList>
    </citation>
    <scope>NUCLEOTIDE SEQUENCE [LARGE SCALE GENOMIC DNA]</scope>
    <source>
        <strain evidence="9 10">HMF7605</strain>
    </source>
</reference>
<feature type="transmembrane region" description="Helical" evidence="6">
    <location>
        <begin position="426"/>
        <end position="446"/>
    </location>
</feature>
<evidence type="ECO:0000259" key="7">
    <source>
        <dbReference type="Pfam" id="PF02687"/>
    </source>
</evidence>